<comment type="caution">
    <text evidence="2">The sequence shown here is derived from an EMBL/GenBank/DDBJ whole genome shotgun (WGS) entry which is preliminary data.</text>
</comment>
<feature type="compositionally biased region" description="Basic and acidic residues" evidence="1">
    <location>
        <begin position="110"/>
        <end position="121"/>
    </location>
</feature>
<feature type="compositionally biased region" description="Basic and acidic residues" evidence="1">
    <location>
        <begin position="68"/>
        <end position="78"/>
    </location>
</feature>
<feature type="non-terminal residue" evidence="2">
    <location>
        <position position="132"/>
    </location>
</feature>
<proteinExistence type="predicted"/>
<feature type="compositionally biased region" description="Low complexity" evidence="1">
    <location>
        <begin position="90"/>
        <end position="109"/>
    </location>
</feature>
<organism evidence="2 3">
    <name type="scientific">Cryomyces antarcticus</name>
    <dbReference type="NCBI Taxonomy" id="329879"/>
    <lineage>
        <taxon>Eukaryota</taxon>
        <taxon>Fungi</taxon>
        <taxon>Dikarya</taxon>
        <taxon>Ascomycota</taxon>
        <taxon>Pezizomycotina</taxon>
        <taxon>Dothideomycetes</taxon>
        <taxon>Dothideomycetes incertae sedis</taxon>
        <taxon>Cryomyces</taxon>
    </lineage>
</organism>
<sequence length="132" mass="14315">AVQESLPAQGLGAPGELDLRQRRLLRRRARRRTAPALHAKPVALRQALPGHEVRLLRRDDLPLLPADPEQREHADAPGRRLLQQGEDELGQQQPGVHPRLPAVAAARPRAAADGHQLRAEPEGGPAGRAGET</sequence>
<name>A0ABR0M155_9PEZI</name>
<protein>
    <submittedName>
        <fullName evidence="2">Uncharacterized protein</fullName>
    </submittedName>
</protein>
<feature type="non-terminal residue" evidence="2">
    <location>
        <position position="1"/>
    </location>
</feature>
<evidence type="ECO:0000313" key="3">
    <source>
        <dbReference type="Proteomes" id="UP001357485"/>
    </source>
</evidence>
<accession>A0ABR0M155</accession>
<evidence type="ECO:0000313" key="2">
    <source>
        <dbReference type="EMBL" id="KAK5276203.1"/>
    </source>
</evidence>
<gene>
    <name evidence="2" type="ORF">LTR16_011581</name>
</gene>
<reference evidence="2 3" key="1">
    <citation type="submission" date="2023-08" db="EMBL/GenBank/DDBJ databases">
        <title>Black Yeasts Isolated from many extreme environments.</title>
        <authorList>
            <person name="Coleine C."/>
            <person name="Stajich J.E."/>
            <person name="Selbmann L."/>
        </authorList>
    </citation>
    <scope>NUCLEOTIDE SEQUENCE [LARGE SCALE GENOMIC DNA]</scope>
    <source>
        <strain evidence="2 3">CCFEE 536</strain>
    </source>
</reference>
<evidence type="ECO:0000256" key="1">
    <source>
        <dbReference type="SAM" id="MobiDB-lite"/>
    </source>
</evidence>
<dbReference type="Proteomes" id="UP001357485">
    <property type="component" value="Unassembled WGS sequence"/>
</dbReference>
<keyword evidence="3" id="KW-1185">Reference proteome</keyword>
<dbReference type="EMBL" id="JAVRRA010003642">
    <property type="protein sequence ID" value="KAK5276203.1"/>
    <property type="molecule type" value="Genomic_DNA"/>
</dbReference>
<feature type="region of interest" description="Disordered" evidence="1">
    <location>
        <begin position="59"/>
        <end position="132"/>
    </location>
</feature>